<keyword evidence="2" id="KW-0812">Transmembrane</keyword>
<dbReference type="AlphaFoldDB" id="A0A5N6J6M8"/>
<evidence type="ECO:0008006" key="9">
    <source>
        <dbReference type="Google" id="ProtNLM"/>
    </source>
</evidence>
<evidence type="ECO:0000256" key="4">
    <source>
        <dbReference type="ARBA" id="ARBA00023136"/>
    </source>
</evidence>
<comment type="subcellular location">
    <subcellularLocation>
        <location evidence="6">Nucleus outer membrane</location>
        <topology evidence="6">Single-pass membrane protein</topology>
    </subcellularLocation>
</comment>
<keyword evidence="5" id="KW-0539">Nucleus</keyword>
<dbReference type="PANTHER" id="PTHR12265:SF30">
    <property type="entry name" value="TRANSMEMBRANE PROTEIN 53"/>
    <property type="match status" value="1"/>
</dbReference>
<proteinExistence type="inferred from homology"/>
<dbReference type="PANTHER" id="PTHR12265">
    <property type="entry name" value="TRANSMEMBRANE PROTEIN 53"/>
    <property type="match status" value="1"/>
</dbReference>
<evidence type="ECO:0000256" key="5">
    <source>
        <dbReference type="ARBA" id="ARBA00023242"/>
    </source>
</evidence>
<gene>
    <name evidence="7" type="ORF">BDV30DRAFT_238166</name>
</gene>
<comment type="similarity">
    <text evidence="1">Belongs to the TMEM53 family.</text>
</comment>
<keyword evidence="8" id="KW-1185">Reference proteome</keyword>
<sequence length="310" mass="33842">MARASEFDPLEPIGEKIYLWEPSERTSAATSTSPALIILCTWLGGATPQRIQKYVAGYRSLYPDSAILLITTRILELAASPFSVLHSRLAPARDYIRRKVSGEKEAHSILLHIFSHGGCNTATQLALSLHKDAAHPPFELGSCLRGIIFDCCPGDTSFSCAYQAAAVSLRSQSMPVQALGKLLLYPAIGLITGLQRTGLMSSVSQLRSELNDPAVFGATAKRLYLYSTADQMVRWEDVESHLAEAKAQLGCCPEGVAFPDSPHCAIVRDHADRYWYTIDRFWAGREVSTPAAMTSGQLGGGLNDRLRSRI</sequence>
<dbReference type="Proteomes" id="UP000326289">
    <property type="component" value="Unassembled WGS sequence"/>
</dbReference>
<evidence type="ECO:0000313" key="7">
    <source>
        <dbReference type="EMBL" id="KAB8273919.1"/>
    </source>
</evidence>
<evidence type="ECO:0000256" key="6">
    <source>
        <dbReference type="ARBA" id="ARBA00034303"/>
    </source>
</evidence>
<evidence type="ECO:0000313" key="8">
    <source>
        <dbReference type="Proteomes" id="UP000326289"/>
    </source>
</evidence>
<dbReference type="GO" id="GO:0005640">
    <property type="term" value="C:nuclear outer membrane"/>
    <property type="evidence" value="ECO:0007669"/>
    <property type="project" value="UniProtKB-SubCell"/>
</dbReference>
<keyword evidence="3" id="KW-1133">Transmembrane helix</keyword>
<organism evidence="7 8">
    <name type="scientific">Aspergillus minisclerotigenes</name>
    <dbReference type="NCBI Taxonomy" id="656917"/>
    <lineage>
        <taxon>Eukaryota</taxon>
        <taxon>Fungi</taxon>
        <taxon>Dikarya</taxon>
        <taxon>Ascomycota</taxon>
        <taxon>Pezizomycotina</taxon>
        <taxon>Eurotiomycetes</taxon>
        <taxon>Eurotiomycetidae</taxon>
        <taxon>Eurotiales</taxon>
        <taxon>Aspergillaceae</taxon>
        <taxon>Aspergillus</taxon>
        <taxon>Aspergillus subgen. Circumdati</taxon>
    </lineage>
</organism>
<dbReference type="EMBL" id="ML732792">
    <property type="protein sequence ID" value="KAB8273919.1"/>
    <property type="molecule type" value="Genomic_DNA"/>
</dbReference>
<evidence type="ECO:0000256" key="2">
    <source>
        <dbReference type="ARBA" id="ARBA00022692"/>
    </source>
</evidence>
<name>A0A5N6J6M8_9EURO</name>
<dbReference type="InterPro" id="IPR008547">
    <property type="entry name" value="DUF829_TMEM53"/>
</dbReference>
<accession>A0A5N6J6M8</accession>
<reference evidence="7 8" key="1">
    <citation type="submission" date="2019-04" db="EMBL/GenBank/DDBJ databases">
        <title>Fungal friends and foes A comparative genomics study of 23 Aspergillus species from section Flavi.</title>
        <authorList>
            <consortium name="DOE Joint Genome Institute"/>
            <person name="Kjaerbolling I."/>
            <person name="Vesth T.C."/>
            <person name="Frisvad J.C."/>
            <person name="Nybo J.L."/>
            <person name="Theobald S."/>
            <person name="Kildgaard S."/>
            <person name="Petersen T.I."/>
            <person name="Kuo A."/>
            <person name="Sato A."/>
            <person name="Lyhne E.K."/>
            <person name="Kogle M.E."/>
            <person name="Wiebenga A."/>
            <person name="Kun R.S."/>
            <person name="Lubbers R.J."/>
            <person name="Makela M.R."/>
            <person name="Barry K."/>
            <person name="Chovatia M."/>
            <person name="Clum A."/>
            <person name="Daum C."/>
            <person name="Haridas S."/>
            <person name="He G."/>
            <person name="LaButti K."/>
            <person name="Lipzen A."/>
            <person name="Mondo S."/>
            <person name="Pangilinan J."/>
            <person name="Riley R."/>
            <person name="Salamov A."/>
            <person name="Simmons B.A."/>
            <person name="Magnuson J.K."/>
            <person name="Henrissat B."/>
            <person name="Mortensen U.H."/>
            <person name="Larsen T.O."/>
            <person name="De vries R.P."/>
            <person name="Grigoriev I.V."/>
            <person name="Machida M."/>
            <person name="Baker S.E."/>
            <person name="Andersen M.R."/>
        </authorList>
    </citation>
    <scope>NUCLEOTIDE SEQUENCE [LARGE SCALE GENOMIC DNA]</scope>
    <source>
        <strain evidence="7 8">CBS 117635</strain>
    </source>
</reference>
<dbReference type="Pfam" id="PF05705">
    <property type="entry name" value="DUF829"/>
    <property type="match status" value="1"/>
</dbReference>
<evidence type="ECO:0000256" key="1">
    <source>
        <dbReference type="ARBA" id="ARBA00007387"/>
    </source>
</evidence>
<dbReference type="InterPro" id="IPR029058">
    <property type="entry name" value="AB_hydrolase_fold"/>
</dbReference>
<evidence type="ECO:0000256" key="3">
    <source>
        <dbReference type="ARBA" id="ARBA00022989"/>
    </source>
</evidence>
<protein>
    <recommendedName>
        <fullName evidence="9">DUF829-domain-containing protein</fullName>
    </recommendedName>
</protein>
<dbReference type="SUPFAM" id="SSF53474">
    <property type="entry name" value="alpha/beta-Hydrolases"/>
    <property type="match status" value="1"/>
</dbReference>
<keyword evidence="4" id="KW-0472">Membrane</keyword>